<keyword evidence="1" id="KW-0472">Membrane</keyword>
<feature type="non-terminal residue" evidence="3">
    <location>
        <position position="145"/>
    </location>
</feature>
<keyword evidence="1" id="KW-1133">Transmembrane helix</keyword>
<dbReference type="AlphaFoldDB" id="A0A6L2PWT2"/>
<keyword evidence="2" id="KW-0732">Signal</keyword>
<dbReference type="OrthoDB" id="8197395at2759"/>
<evidence type="ECO:0000256" key="2">
    <source>
        <dbReference type="SAM" id="SignalP"/>
    </source>
</evidence>
<feature type="signal peptide" evidence="2">
    <location>
        <begin position="1"/>
        <end position="17"/>
    </location>
</feature>
<protein>
    <submittedName>
        <fullName evidence="3">Uncharacterized protein</fullName>
    </submittedName>
</protein>
<gene>
    <name evidence="3" type="ORF">Cfor_09412</name>
</gene>
<feature type="non-terminal residue" evidence="3">
    <location>
        <position position="1"/>
    </location>
</feature>
<evidence type="ECO:0000313" key="3">
    <source>
        <dbReference type="EMBL" id="GFG36684.1"/>
    </source>
</evidence>
<evidence type="ECO:0000313" key="4">
    <source>
        <dbReference type="Proteomes" id="UP000502823"/>
    </source>
</evidence>
<name>A0A6L2PWT2_COPFO</name>
<keyword evidence="1" id="KW-0812">Transmembrane</keyword>
<feature type="chain" id="PRO_5027078361" evidence="2">
    <location>
        <begin position="18"/>
        <end position="145"/>
    </location>
</feature>
<reference evidence="4" key="1">
    <citation type="submission" date="2020-01" db="EMBL/GenBank/DDBJ databases">
        <title>Draft genome sequence of the Termite Coptotermes fromosanus.</title>
        <authorList>
            <person name="Itakura S."/>
            <person name="Yosikawa Y."/>
            <person name="Umezawa K."/>
        </authorList>
    </citation>
    <scope>NUCLEOTIDE SEQUENCE [LARGE SCALE GENOMIC DNA]</scope>
</reference>
<keyword evidence="4" id="KW-1185">Reference proteome</keyword>
<comment type="caution">
    <text evidence="3">The sequence shown here is derived from an EMBL/GenBank/DDBJ whole genome shotgun (WGS) entry which is preliminary data.</text>
</comment>
<evidence type="ECO:0000256" key="1">
    <source>
        <dbReference type="SAM" id="Phobius"/>
    </source>
</evidence>
<sequence length="145" mass="15762">LVSAIILFLLLLGSAHAQEIAAMLKADIEEIGGGSSYDSGTQDSSVYALPPHHYSNNEIRLHNGQHVALEMIVALYAAISMVLIHLISCMLLLYGSVMHVRQCLLPWLTVVKIELMFLLALLLLCVILGHGVTITLLVTGLLIHL</sequence>
<feature type="transmembrane region" description="Helical" evidence="1">
    <location>
        <begin position="71"/>
        <end position="94"/>
    </location>
</feature>
<feature type="transmembrane region" description="Helical" evidence="1">
    <location>
        <begin position="115"/>
        <end position="143"/>
    </location>
</feature>
<dbReference type="Proteomes" id="UP000502823">
    <property type="component" value="Unassembled WGS sequence"/>
</dbReference>
<organism evidence="3 4">
    <name type="scientific">Coptotermes formosanus</name>
    <name type="common">Formosan subterranean termite</name>
    <dbReference type="NCBI Taxonomy" id="36987"/>
    <lineage>
        <taxon>Eukaryota</taxon>
        <taxon>Metazoa</taxon>
        <taxon>Ecdysozoa</taxon>
        <taxon>Arthropoda</taxon>
        <taxon>Hexapoda</taxon>
        <taxon>Insecta</taxon>
        <taxon>Pterygota</taxon>
        <taxon>Neoptera</taxon>
        <taxon>Polyneoptera</taxon>
        <taxon>Dictyoptera</taxon>
        <taxon>Blattodea</taxon>
        <taxon>Blattoidea</taxon>
        <taxon>Termitoidae</taxon>
        <taxon>Rhinotermitidae</taxon>
        <taxon>Coptotermes</taxon>
    </lineage>
</organism>
<accession>A0A6L2PWT2</accession>
<dbReference type="InParanoid" id="A0A6L2PWT2"/>
<proteinExistence type="predicted"/>
<dbReference type="EMBL" id="BLKM01000655">
    <property type="protein sequence ID" value="GFG36684.1"/>
    <property type="molecule type" value="Genomic_DNA"/>
</dbReference>